<evidence type="ECO:0000313" key="2">
    <source>
        <dbReference type="Proteomes" id="UP000322699"/>
    </source>
</evidence>
<reference evidence="1 2" key="1">
    <citation type="submission" date="2019-08" db="EMBL/GenBank/DDBJ databases">
        <title>Deep-cultivation of Planctomycetes and their phenomic and genomic characterization uncovers novel biology.</title>
        <authorList>
            <person name="Wiegand S."/>
            <person name="Jogler M."/>
            <person name="Boedeker C."/>
            <person name="Pinto D."/>
            <person name="Vollmers J."/>
            <person name="Rivas-Marin E."/>
            <person name="Kohn T."/>
            <person name="Peeters S.H."/>
            <person name="Heuer A."/>
            <person name="Rast P."/>
            <person name="Oberbeckmann S."/>
            <person name="Bunk B."/>
            <person name="Jeske O."/>
            <person name="Meyerdierks A."/>
            <person name="Storesund J.E."/>
            <person name="Kallscheuer N."/>
            <person name="Luecker S."/>
            <person name="Lage O.M."/>
            <person name="Pohl T."/>
            <person name="Merkel B.J."/>
            <person name="Hornburger P."/>
            <person name="Mueller R.-W."/>
            <person name="Bruemmer F."/>
            <person name="Labrenz M."/>
            <person name="Spormann A.M."/>
            <person name="Op Den Camp H."/>
            <person name="Overmann J."/>
            <person name="Amann R."/>
            <person name="Jetten M.S.M."/>
            <person name="Mascher T."/>
            <person name="Medema M.H."/>
            <person name="Devos D.P."/>
            <person name="Kaster A.-K."/>
            <person name="Ovreas L."/>
            <person name="Rohde M."/>
            <person name="Galperin M.Y."/>
            <person name="Jogler C."/>
        </authorList>
    </citation>
    <scope>NUCLEOTIDE SEQUENCE [LARGE SCALE GENOMIC DNA]</scope>
    <source>
        <strain evidence="1 2">LF1</strain>
    </source>
</reference>
<dbReference type="EMBL" id="VRLW01000001">
    <property type="protein sequence ID" value="KAA1257983.1"/>
    <property type="molecule type" value="Genomic_DNA"/>
</dbReference>
<gene>
    <name evidence="1" type="ORF">LF1_04740</name>
</gene>
<comment type="caution">
    <text evidence="1">The sequence shown here is derived from an EMBL/GenBank/DDBJ whole genome shotgun (WGS) entry which is preliminary data.</text>
</comment>
<organism evidence="1 2">
    <name type="scientific">Rubripirellula obstinata</name>
    <dbReference type="NCBI Taxonomy" id="406547"/>
    <lineage>
        <taxon>Bacteria</taxon>
        <taxon>Pseudomonadati</taxon>
        <taxon>Planctomycetota</taxon>
        <taxon>Planctomycetia</taxon>
        <taxon>Pirellulales</taxon>
        <taxon>Pirellulaceae</taxon>
        <taxon>Rubripirellula</taxon>
    </lineage>
</organism>
<evidence type="ECO:0000313" key="1">
    <source>
        <dbReference type="EMBL" id="KAA1257983.1"/>
    </source>
</evidence>
<sequence>MGITIHYRGTMDDIIQVETMENRVLDLVFSLGGRANPFDEASKQARSEQHPAVEQAQAFLMTAMDLEKDDTSKSSFILVLSRASMDIVGGLVQATSDDLDDNIHRALAITQLKRALSGHAYARGAIFGLRSEEDITQEQSGEFHRQLESLITTIHELAKTAWSQGDCGVMKMCCCRLVATRQIR</sequence>
<keyword evidence="2" id="KW-1185">Reference proteome</keyword>
<accession>A0A5B1CEU4</accession>
<dbReference type="OrthoDB" id="250000at2"/>
<name>A0A5B1CEU4_9BACT</name>
<dbReference type="RefSeq" id="WP_068260203.1">
    <property type="nucleotide sequence ID" value="NZ_LWSK01000014.1"/>
</dbReference>
<protein>
    <submittedName>
        <fullName evidence="1">Uncharacterized protein</fullName>
    </submittedName>
</protein>
<dbReference type="AlphaFoldDB" id="A0A5B1CEU4"/>
<dbReference type="Proteomes" id="UP000322699">
    <property type="component" value="Unassembled WGS sequence"/>
</dbReference>
<proteinExistence type="predicted"/>